<evidence type="ECO:0000256" key="2">
    <source>
        <dbReference type="SAM" id="SignalP"/>
    </source>
</evidence>
<accession>A0AAW2JF17</accession>
<feature type="signal peptide" evidence="2">
    <location>
        <begin position="1"/>
        <end position="27"/>
    </location>
</feature>
<organism evidence="3">
    <name type="scientific">Sesamum radiatum</name>
    <name type="common">Black benniseed</name>
    <dbReference type="NCBI Taxonomy" id="300843"/>
    <lineage>
        <taxon>Eukaryota</taxon>
        <taxon>Viridiplantae</taxon>
        <taxon>Streptophyta</taxon>
        <taxon>Embryophyta</taxon>
        <taxon>Tracheophyta</taxon>
        <taxon>Spermatophyta</taxon>
        <taxon>Magnoliopsida</taxon>
        <taxon>eudicotyledons</taxon>
        <taxon>Gunneridae</taxon>
        <taxon>Pentapetalae</taxon>
        <taxon>asterids</taxon>
        <taxon>lamiids</taxon>
        <taxon>Lamiales</taxon>
        <taxon>Pedaliaceae</taxon>
        <taxon>Sesamum</taxon>
    </lineage>
</organism>
<evidence type="ECO:0000256" key="1">
    <source>
        <dbReference type="SAM" id="MobiDB-lite"/>
    </source>
</evidence>
<feature type="region of interest" description="Disordered" evidence="1">
    <location>
        <begin position="66"/>
        <end position="94"/>
    </location>
</feature>
<feature type="chain" id="PRO_5043833960" evidence="2">
    <location>
        <begin position="28"/>
        <end position="156"/>
    </location>
</feature>
<name>A0AAW2JF17_SESRA</name>
<gene>
    <name evidence="3" type="ORF">Sradi_6949900</name>
</gene>
<dbReference type="AlphaFoldDB" id="A0AAW2JF17"/>
<protein>
    <submittedName>
        <fullName evidence="3">Uncharacterized protein</fullName>
    </submittedName>
</protein>
<reference evidence="3" key="2">
    <citation type="journal article" date="2024" name="Plant">
        <title>Genomic evolution and insights into agronomic trait innovations of Sesamum species.</title>
        <authorList>
            <person name="Miao H."/>
            <person name="Wang L."/>
            <person name="Qu L."/>
            <person name="Liu H."/>
            <person name="Sun Y."/>
            <person name="Le M."/>
            <person name="Wang Q."/>
            <person name="Wei S."/>
            <person name="Zheng Y."/>
            <person name="Lin W."/>
            <person name="Duan Y."/>
            <person name="Cao H."/>
            <person name="Xiong S."/>
            <person name="Wang X."/>
            <person name="Wei L."/>
            <person name="Li C."/>
            <person name="Ma Q."/>
            <person name="Ju M."/>
            <person name="Zhao R."/>
            <person name="Li G."/>
            <person name="Mu C."/>
            <person name="Tian Q."/>
            <person name="Mei H."/>
            <person name="Zhang T."/>
            <person name="Gao T."/>
            <person name="Zhang H."/>
        </authorList>
    </citation>
    <scope>NUCLEOTIDE SEQUENCE</scope>
    <source>
        <strain evidence="3">G02</strain>
    </source>
</reference>
<dbReference type="EMBL" id="JACGWJ010000338">
    <property type="protein sequence ID" value="KAL0293221.1"/>
    <property type="molecule type" value="Genomic_DNA"/>
</dbReference>
<proteinExistence type="predicted"/>
<reference evidence="3" key="1">
    <citation type="submission" date="2020-06" db="EMBL/GenBank/DDBJ databases">
        <authorList>
            <person name="Li T."/>
            <person name="Hu X."/>
            <person name="Zhang T."/>
            <person name="Song X."/>
            <person name="Zhang H."/>
            <person name="Dai N."/>
            <person name="Sheng W."/>
            <person name="Hou X."/>
            <person name="Wei L."/>
        </authorList>
    </citation>
    <scope>NUCLEOTIDE SEQUENCE</scope>
    <source>
        <strain evidence="3">G02</strain>
        <tissue evidence="3">Leaf</tissue>
    </source>
</reference>
<sequence length="156" mass="16897">MTGGGSAPISHPLRLWVLRLILQGSTSSNTSMDELSPSMLGAIQKIVSAAIREQITTLVPPLIASPSDVDVPEEEAKEDTHVPAPLIAGRQGAPPLAPQEVHPQWLARFEHLQKGLRDVRYRIEGAPEDEQQGVPFTKAVMVDELPANCRTLVIAE</sequence>
<evidence type="ECO:0000313" key="3">
    <source>
        <dbReference type="EMBL" id="KAL0293221.1"/>
    </source>
</evidence>
<comment type="caution">
    <text evidence="3">The sequence shown here is derived from an EMBL/GenBank/DDBJ whole genome shotgun (WGS) entry which is preliminary data.</text>
</comment>
<keyword evidence="2" id="KW-0732">Signal</keyword>